<gene>
    <name evidence="2" type="ORF">BofuT4_uP082320.1</name>
</gene>
<feature type="region of interest" description="Disordered" evidence="1">
    <location>
        <begin position="18"/>
        <end position="40"/>
    </location>
</feature>
<dbReference type="HOGENOM" id="CLU_3299283_0_0_1"/>
<sequence length="40" mass="4795">MIVKRYLLFVLVREGYDGRRSTHELRRSYSEPNQVTSSNH</sequence>
<dbReference type="EMBL" id="FQ790340">
    <property type="protein sequence ID" value="CCD52073.1"/>
    <property type="molecule type" value="Genomic_DNA"/>
</dbReference>
<organism evidence="2 3">
    <name type="scientific">Botryotinia fuckeliana (strain T4)</name>
    <name type="common">Noble rot fungus</name>
    <name type="synonym">Botrytis cinerea</name>
    <dbReference type="NCBI Taxonomy" id="999810"/>
    <lineage>
        <taxon>Eukaryota</taxon>
        <taxon>Fungi</taxon>
        <taxon>Dikarya</taxon>
        <taxon>Ascomycota</taxon>
        <taxon>Pezizomycotina</taxon>
        <taxon>Leotiomycetes</taxon>
        <taxon>Helotiales</taxon>
        <taxon>Sclerotiniaceae</taxon>
        <taxon>Botrytis</taxon>
    </lineage>
</organism>
<evidence type="ECO:0000256" key="1">
    <source>
        <dbReference type="SAM" id="MobiDB-lite"/>
    </source>
</evidence>
<reference evidence="3" key="1">
    <citation type="journal article" date="2011" name="PLoS Genet.">
        <title>Genomic analysis of the necrotrophic fungal pathogens Sclerotinia sclerotiorum and Botrytis cinerea.</title>
        <authorList>
            <person name="Amselem J."/>
            <person name="Cuomo C.A."/>
            <person name="van Kan J.A."/>
            <person name="Viaud M."/>
            <person name="Benito E.P."/>
            <person name="Couloux A."/>
            <person name="Coutinho P.M."/>
            <person name="de Vries R.P."/>
            <person name="Dyer P.S."/>
            <person name="Fillinger S."/>
            <person name="Fournier E."/>
            <person name="Gout L."/>
            <person name="Hahn M."/>
            <person name="Kohn L."/>
            <person name="Lapalu N."/>
            <person name="Plummer K.M."/>
            <person name="Pradier J.M."/>
            <person name="Quevillon E."/>
            <person name="Sharon A."/>
            <person name="Simon A."/>
            <person name="ten Have A."/>
            <person name="Tudzynski B."/>
            <person name="Tudzynski P."/>
            <person name="Wincker P."/>
            <person name="Andrew M."/>
            <person name="Anthouard V."/>
            <person name="Beever R.E."/>
            <person name="Beffa R."/>
            <person name="Benoit I."/>
            <person name="Bouzid O."/>
            <person name="Brault B."/>
            <person name="Chen Z."/>
            <person name="Choquer M."/>
            <person name="Collemare J."/>
            <person name="Cotton P."/>
            <person name="Danchin E.G."/>
            <person name="Da Silva C."/>
            <person name="Gautier A."/>
            <person name="Giraud C."/>
            <person name="Giraud T."/>
            <person name="Gonzalez C."/>
            <person name="Grossetete S."/>
            <person name="Guldener U."/>
            <person name="Henrissat B."/>
            <person name="Howlett B.J."/>
            <person name="Kodira C."/>
            <person name="Kretschmer M."/>
            <person name="Lappartient A."/>
            <person name="Leroch M."/>
            <person name="Levis C."/>
            <person name="Mauceli E."/>
            <person name="Neuveglise C."/>
            <person name="Oeser B."/>
            <person name="Pearson M."/>
            <person name="Poulain J."/>
            <person name="Poussereau N."/>
            <person name="Quesneville H."/>
            <person name="Rascle C."/>
            <person name="Schumacher J."/>
            <person name="Segurens B."/>
            <person name="Sexton A."/>
            <person name="Silva E."/>
            <person name="Sirven C."/>
            <person name="Soanes D.M."/>
            <person name="Talbot N.J."/>
            <person name="Templeton M."/>
            <person name="Yandava C."/>
            <person name="Yarden O."/>
            <person name="Zeng Q."/>
            <person name="Rollins J.A."/>
            <person name="Lebrun M.H."/>
            <person name="Dickman M."/>
        </authorList>
    </citation>
    <scope>NUCLEOTIDE SEQUENCE [LARGE SCALE GENOMIC DNA]</scope>
    <source>
        <strain evidence="3">T4</strain>
    </source>
</reference>
<dbReference type="AlphaFoldDB" id="G2YKC5"/>
<dbReference type="InParanoid" id="G2YKC5"/>
<dbReference type="Proteomes" id="UP000008177">
    <property type="component" value="Unplaced contigs"/>
</dbReference>
<accession>G2YKC5</accession>
<evidence type="ECO:0000313" key="2">
    <source>
        <dbReference type="EMBL" id="CCD52073.1"/>
    </source>
</evidence>
<name>G2YKC5_BOTF4</name>
<protein>
    <submittedName>
        <fullName evidence="2">Uncharacterized protein</fullName>
    </submittedName>
</protein>
<feature type="compositionally biased region" description="Basic and acidic residues" evidence="1">
    <location>
        <begin position="18"/>
        <end position="29"/>
    </location>
</feature>
<proteinExistence type="predicted"/>
<evidence type="ECO:0000313" key="3">
    <source>
        <dbReference type="Proteomes" id="UP000008177"/>
    </source>
</evidence>
<feature type="compositionally biased region" description="Polar residues" evidence="1">
    <location>
        <begin position="30"/>
        <end position="40"/>
    </location>
</feature>